<reference evidence="2" key="1">
    <citation type="journal article" date="2021" name="Nat. Commun.">
        <title>Genetic determinants of endophytism in the Arabidopsis root mycobiome.</title>
        <authorList>
            <person name="Mesny F."/>
            <person name="Miyauchi S."/>
            <person name="Thiergart T."/>
            <person name="Pickel B."/>
            <person name="Atanasova L."/>
            <person name="Karlsson M."/>
            <person name="Huettel B."/>
            <person name="Barry K.W."/>
            <person name="Haridas S."/>
            <person name="Chen C."/>
            <person name="Bauer D."/>
            <person name="Andreopoulos W."/>
            <person name="Pangilinan J."/>
            <person name="LaButti K."/>
            <person name="Riley R."/>
            <person name="Lipzen A."/>
            <person name="Clum A."/>
            <person name="Drula E."/>
            <person name="Henrissat B."/>
            <person name="Kohler A."/>
            <person name="Grigoriev I.V."/>
            <person name="Martin F.M."/>
            <person name="Hacquard S."/>
        </authorList>
    </citation>
    <scope>NUCLEOTIDE SEQUENCE</scope>
    <source>
        <strain evidence="2">MPI-SDFR-AT-0068</strain>
    </source>
</reference>
<dbReference type="EMBL" id="JAGPXF010000008">
    <property type="protein sequence ID" value="KAH7232790.1"/>
    <property type="molecule type" value="Genomic_DNA"/>
</dbReference>
<dbReference type="Pfam" id="PF06985">
    <property type="entry name" value="HET"/>
    <property type="match status" value="1"/>
</dbReference>
<accession>A0A8K0RMF3</accession>
<proteinExistence type="predicted"/>
<dbReference type="InterPro" id="IPR010730">
    <property type="entry name" value="HET"/>
</dbReference>
<evidence type="ECO:0000313" key="2">
    <source>
        <dbReference type="EMBL" id="KAH7232790.1"/>
    </source>
</evidence>
<dbReference type="AlphaFoldDB" id="A0A8K0RMF3"/>
<dbReference type="PANTHER" id="PTHR24148:SF73">
    <property type="entry name" value="HET DOMAIN PROTEIN (AFU_ORTHOLOGUE AFUA_8G01020)"/>
    <property type="match status" value="1"/>
</dbReference>
<comment type="caution">
    <text evidence="2">The sequence shown here is derived from an EMBL/GenBank/DDBJ whole genome shotgun (WGS) entry which is preliminary data.</text>
</comment>
<evidence type="ECO:0000313" key="3">
    <source>
        <dbReference type="Proteomes" id="UP000813427"/>
    </source>
</evidence>
<feature type="domain" description="Heterokaryon incompatibility" evidence="1">
    <location>
        <begin position="34"/>
        <end position="122"/>
    </location>
</feature>
<organism evidence="2 3">
    <name type="scientific">Fusarium tricinctum</name>
    <dbReference type="NCBI Taxonomy" id="61284"/>
    <lineage>
        <taxon>Eukaryota</taxon>
        <taxon>Fungi</taxon>
        <taxon>Dikarya</taxon>
        <taxon>Ascomycota</taxon>
        <taxon>Pezizomycotina</taxon>
        <taxon>Sordariomycetes</taxon>
        <taxon>Hypocreomycetidae</taxon>
        <taxon>Hypocreales</taxon>
        <taxon>Nectriaceae</taxon>
        <taxon>Fusarium</taxon>
        <taxon>Fusarium tricinctum species complex</taxon>
    </lineage>
</organism>
<feature type="non-terminal residue" evidence="2">
    <location>
        <position position="125"/>
    </location>
</feature>
<dbReference type="Proteomes" id="UP000813427">
    <property type="component" value="Unassembled WGS sequence"/>
</dbReference>
<evidence type="ECO:0000259" key="1">
    <source>
        <dbReference type="Pfam" id="PF06985"/>
    </source>
</evidence>
<gene>
    <name evidence="2" type="ORF">BKA59DRAFT_363145</name>
</gene>
<keyword evidence="3" id="KW-1185">Reference proteome</keyword>
<sequence length="125" mass="14426">LPSQAHIRLVRLQGFLFWHRIQILSYPLNTCPAFEAISYTWDGQAATSCVIINSRRLLITRNAQQILHDFTPACGERMIWIDSICINQGQDVDSLAEKKAQISRMAEIYRRVTRVRVWLSQPSVL</sequence>
<dbReference type="InterPro" id="IPR052895">
    <property type="entry name" value="HetReg/Transcr_Mod"/>
</dbReference>
<feature type="non-terminal residue" evidence="2">
    <location>
        <position position="1"/>
    </location>
</feature>
<dbReference type="OrthoDB" id="5571888at2759"/>
<protein>
    <submittedName>
        <fullName evidence="2">Heterokaryon incompatibility protein-domain-containing protein</fullName>
    </submittedName>
</protein>
<dbReference type="PANTHER" id="PTHR24148">
    <property type="entry name" value="ANKYRIN REPEAT DOMAIN-CONTAINING PROTEIN 39 HOMOLOG-RELATED"/>
    <property type="match status" value="1"/>
</dbReference>
<name>A0A8K0RMF3_9HYPO</name>